<keyword evidence="2" id="KW-1185">Reference proteome</keyword>
<evidence type="ECO:0000313" key="1">
    <source>
        <dbReference type="EMBL" id="PKU44015.1"/>
    </source>
</evidence>
<dbReference type="AlphaFoldDB" id="A0A2I0UD95"/>
<dbReference type="OrthoDB" id="418242at2759"/>
<accession>A0A2I0UD95</accession>
<sequence length="183" mass="20776">MLVFLGCEHTLLAHVQLFIHQYAQVLLGRSALNPFIPHPILIPGVALSQVQDPALGLVELHEVHMGPLLELVQAPMDGIQSLRHDNCTTQFLCHPHLGESVLNPTVYVMNEVFGQCWSQYGPQESPLVTDLHLDIELFTTTLWMQPSNQFLIHQTVHPSNPYLSNLERRMLWETMSKALQESR</sequence>
<evidence type="ECO:0000313" key="2">
    <source>
        <dbReference type="Proteomes" id="UP000233556"/>
    </source>
</evidence>
<dbReference type="EMBL" id="KZ505856">
    <property type="protein sequence ID" value="PKU44015.1"/>
    <property type="molecule type" value="Genomic_DNA"/>
</dbReference>
<dbReference type="Proteomes" id="UP000233556">
    <property type="component" value="Unassembled WGS sequence"/>
</dbReference>
<gene>
    <name evidence="1" type="ORF">llap_5686</name>
</gene>
<proteinExistence type="predicted"/>
<organism evidence="1 2">
    <name type="scientific">Limosa lapponica baueri</name>
    <dbReference type="NCBI Taxonomy" id="1758121"/>
    <lineage>
        <taxon>Eukaryota</taxon>
        <taxon>Metazoa</taxon>
        <taxon>Chordata</taxon>
        <taxon>Craniata</taxon>
        <taxon>Vertebrata</taxon>
        <taxon>Euteleostomi</taxon>
        <taxon>Archelosauria</taxon>
        <taxon>Archosauria</taxon>
        <taxon>Dinosauria</taxon>
        <taxon>Saurischia</taxon>
        <taxon>Theropoda</taxon>
        <taxon>Coelurosauria</taxon>
        <taxon>Aves</taxon>
        <taxon>Neognathae</taxon>
        <taxon>Neoaves</taxon>
        <taxon>Charadriiformes</taxon>
        <taxon>Scolopacidae</taxon>
        <taxon>Limosa</taxon>
    </lineage>
</organism>
<reference evidence="2" key="2">
    <citation type="submission" date="2017-12" db="EMBL/GenBank/DDBJ databases">
        <title>Genome sequence of the Bar-tailed Godwit (Limosa lapponica baueri).</title>
        <authorList>
            <person name="Lima N.C.B."/>
            <person name="Parody-Merino A.M."/>
            <person name="Battley P.F."/>
            <person name="Fidler A.E."/>
            <person name="Prosdocimi F."/>
        </authorList>
    </citation>
    <scope>NUCLEOTIDE SEQUENCE [LARGE SCALE GENOMIC DNA]</scope>
</reference>
<reference evidence="2" key="1">
    <citation type="submission" date="2017-11" db="EMBL/GenBank/DDBJ databases">
        <authorList>
            <person name="Lima N.C."/>
            <person name="Parody-Merino A.M."/>
            <person name="Battley P.F."/>
            <person name="Fidler A.E."/>
            <person name="Prosdocimi F."/>
        </authorList>
    </citation>
    <scope>NUCLEOTIDE SEQUENCE [LARGE SCALE GENOMIC DNA]</scope>
</reference>
<name>A0A2I0UD95_LIMLA</name>
<protein>
    <submittedName>
        <fullName evidence="1">Uncharacterized protein</fullName>
    </submittedName>
</protein>